<reference evidence="3 4" key="1">
    <citation type="submission" date="2020-05" db="EMBL/GenBank/DDBJ databases">
        <title>Whole genome shotgun sequence of Streptomyces microflavus NBRC 13062.</title>
        <authorList>
            <person name="Komaki H."/>
            <person name="Tamura T."/>
        </authorList>
    </citation>
    <scope>NUCLEOTIDE SEQUENCE [LARGE SCALE GENOMIC DNA]</scope>
    <source>
        <strain evidence="3 4">NBRC 13062</strain>
    </source>
</reference>
<feature type="transmembrane region" description="Helical" evidence="2">
    <location>
        <begin position="20"/>
        <end position="41"/>
    </location>
</feature>
<organism evidence="3 4">
    <name type="scientific">Streptomyces microflavus</name>
    <name type="common">Streptomyces lipmanii</name>
    <dbReference type="NCBI Taxonomy" id="1919"/>
    <lineage>
        <taxon>Bacteria</taxon>
        <taxon>Bacillati</taxon>
        <taxon>Actinomycetota</taxon>
        <taxon>Actinomycetes</taxon>
        <taxon>Kitasatosporales</taxon>
        <taxon>Streptomycetaceae</taxon>
        <taxon>Streptomyces</taxon>
    </lineage>
</organism>
<comment type="caution">
    <text evidence="3">The sequence shown here is derived from an EMBL/GenBank/DDBJ whole genome shotgun (WGS) entry which is preliminary data.</text>
</comment>
<feature type="region of interest" description="Disordered" evidence="1">
    <location>
        <begin position="50"/>
        <end position="81"/>
    </location>
</feature>
<evidence type="ECO:0000313" key="4">
    <source>
        <dbReference type="Proteomes" id="UP000498740"/>
    </source>
</evidence>
<dbReference type="EMBL" id="BLWD01000001">
    <property type="protein sequence ID" value="GFN06294.1"/>
    <property type="molecule type" value="Genomic_DNA"/>
</dbReference>
<accession>A0A7J0CWL2</accession>
<proteinExistence type="predicted"/>
<keyword evidence="2" id="KW-1133">Transmembrane helix</keyword>
<feature type="compositionally biased region" description="Low complexity" evidence="1">
    <location>
        <begin position="64"/>
        <end position="81"/>
    </location>
</feature>
<dbReference type="Proteomes" id="UP000498740">
    <property type="component" value="Unassembled WGS sequence"/>
</dbReference>
<protein>
    <submittedName>
        <fullName evidence="3">Uncharacterized protein</fullName>
    </submittedName>
</protein>
<evidence type="ECO:0000313" key="3">
    <source>
        <dbReference type="EMBL" id="GFN06294.1"/>
    </source>
</evidence>
<keyword evidence="2" id="KW-0472">Membrane</keyword>
<dbReference type="AlphaFoldDB" id="A0A7J0CWL2"/>
<evidence type="ECO:0000256" key="1">
    <source>
        <dbReference type="SAM" id="MobiDB-lite"/>
    </source>
</evidence>
<name>A0A7J0CWL2_STRMI</name>
<evidence type="ECO:0000256" key="2">
    <source>
        <dbReference type="SAM" id="Phobius"/>
    </source>
</evidence>
<keyword evidence="2" id="KW-0812">Transmembrane</keyword>
<sequence>MLTLFGAYSPAEGLSRPAFRTFMAIGAFGTLLTAAYMLIVVRRVCMGEHTPHSQLSPGAPPTQPADAPRTPGPAGAPTATTPQLADIQSYEAAAWTPLAALTVLAGLWPAVLLGLTDPAVQKLLAGGKS</sequence>
<gene>
    <name evidence="3" type="ORF">Smic_48500</name>
</gene>